<dbReference type="RefSeq" id="WP_185954288.1">
    <property type="nucleotide sequence ID" value="NZ_FXTM01000020.1"/>
</dbReference>
<reference evidence="9 10" key="1">
    <citation type="submission" date="2017-05" db="EMBL/GenBank/DDBJ databases">
        <authorList>
            <person name="Varghese N."/>
            <person name="Submissions S."/>
        </authorList>
    </citation>
    <scope>NUCLEOTIDE SEQUENCE [LARGE SCALE GENOMIC DNA]</scope>
    <source>
        <strain evidence="9 10">DSM 16304</strain>
    </source>
</reference>
<dbReference type="InterPro" id="IPR028351">
    <property type="entry name" value="CyaE"/>
</dbReference>
<dbReference type="Pfam" id="PF02321">
    <property type="entry name" value="OEP"/>
    <property type="match status" value="2"/>
</dbReference>
<evidence type="ECO:0000256" key="8">
    <source>
        <dbReference type="SAM" id="Coils"/>
    </source>
</evidence>
<dbReference type="EMBL" id="FXTM01000020">
    <property type="protein sequence ID" value="SMO70227.1"/>
    <property type="molecule type" value="Genomic_DNA"/>
</dbReference>
<protein>
    <submittedName>
        <fullName evidence="9">Outer membrane protein TolC</fullName>
    </submittedName>
</protein>
<dbReference type="GO" id="GO:1990281">
    <property type="term" value="C:efflux pump complex"/>
    <property type="evidence" value="ECO:0007669"/>
    <property type="project" value="TreeGrafter"/>
</dbReference>
<evidence type="ECO:0000256" key="7">
    <source>
        <dbReference type="ARBA" id="ARBA00023237"/>
    </source>
</evidence>
<dbReference type="GO" id="GO:0009279">
    <property type="term" value="C:cell outer membrane"/>
    <property type="evidence" value="ECO:0007669"/>
    <property type="project" value="UniProtKB-SubCell"/>
</dbReference>
<feature type="coiled-coil region" evidence="8">
    <location>
        <begin position="316"/>
        <end position="375"/>
    </location>
</feature>
<comment type="subcellular location">
    <subcellularLocation>
        <location evidence="1">Cell outer membrane</location>
    </subcellularLocation>
</comment>
<feature type="coiled-coil region" evidence="8">
    <location>
        <begin position="183"/>
        <end position="210"/>
    </location>
</feature>
<proteinExistence type="inferred from homology"/>
<dbReference type="GO" id="GO:0015288">
    <property type="term" value="F:porin activity"/>
    <property type="evidence" value="ECO:0007669"/>
    <property type="project" value="TreeGrafter"/>
</dbReference>
<comment type="similarity">
    <text evidence="2">Belongs to the outer membrane factor (OMF) (TC 1.B.17) family.</text>
</comment>
<accession>A0A521DER2</accession>
<keyword evidence="10" id="KW-1185">Reference proteome</keyword>
<keyword evidence="3" id="KW-0813">Transport</keyword>
<dbReference type="PANTHER" id="PTHR30026:SF20">
    <property type="entry name" value="OUTER MEMBRANE PROTEIN TOLC"/>
    <property type="match status" value="1"/>
</dbReference>
<evidence type="ECO:0000313" key="9">
    <source>
        <dbReference type="EMBL" id="SMO70227.1"/>
    </source>
</evidence>
<evidence type="ECO:0000256" key="2">
    <source>
        <dbReference type="ARBA" id="ARBA00007613"/>
    </source>
</evidence>
<dbReference type="GO" id="GO:0015562">
    <property type="term" value="F:efflux transmembrane transporter activity"/>
    <property type="evidence" value="ECO:0007669"/>
    <property type="project" value="InterPro"/>
</dbReference>
<keyword evidence="8" id="KW-0175">Coiled coil</keyword>
<dbReference type="SUPFAM" id="SSF56954">
    <property type="entry name" value="Outer membrane efflux proteins (OEP)"/>
    <property type="match status" value="1"/>
</dbReference>
<evidence type="ECO:0000256" key="3">
    <source>
        <dbReference type="ARBA" id="ARBA00022448"/>
    </source>
</evidence>
<sequence length="428" mass="49310">MRKLIVLLILLLPVNSLGSELSYLLEKALKDNKEIKKARSEYRISDLLYKEAVSDYFPKVNLFYSRTKLSEVPEFPIPGVPNLSIPFFNDSYYQFGVNLKQPLFMGGRILYNVRLKNEQKKASYYLFKETINKVIYEVKSDYFNVLKAKANVEAAKVYLRSAKKHFSDVKAFFDEGIVPRRDLLEAEVKLRDAEEKLTLAEAIYKVALEKLKTDVGDTNLEFEPSNNLTYRKINLNLNELLKIAYSERPLIKYVKLLKRSSNEGVRLAVSQFLPQTLLNLSYQKTDQYPGDVYSSFSVSFQLNFPIFQGGSRFFEVERAREERRKSEDILKQTRDNVRLQVVSAYTELQSALSRIKTAESMVKEAKELLRDSRERYREHVGTATEVTDAIAYLYNAKKALNSALADYNTALSKLEYAVGKPLTGDENE</sequence>
<gene>
    <name evidence="9" type="ORF">SAMN06269117_12024</name>
</gene>
<keyword evidence="6" id="KW-0472">Membrane</keyword>
<dbReference type="PANTHER" id="PTHR30026">
    <property type="entry name" value="OUTER MEMBRANE PROTEIN TOLC"/>
    <property type="match status" value="1"/>
</dbReference>
<keyword evidence="7" id="KW-0998">Cell outer membrane</keyword>
<dbReference type="PIRSF" id="PIRSF001892">
    <property type="entry name" value="CyaE"/>
    <property type="match status" value="1"/>
</dbReference>
<dbReference type="AlphaFoldDB" id="A0A521DER2"/>
<organism evidence="9 10">
    <name type="scientific">Balnearium lithotrophicum</name>
    <dbReference type="NCBI Taxonomy" id="223788"/>
    <lineage>
        <taxon>Bacteria</taxon>
        <taxon>Pseudomonadati</taxon>
        <taxon>Aquificota</taxon>
        <taxon>Aquificia</taxon>
        <taxon>Desulfurobacteriales</taxon>
        <taxon>Desulfurobacteriaceae</taxon>
        <taxon>Balnearium</taxon>
    </lineage>
</organism>
<dbReference type="InterPro" id="IPR051906">
    <property type="entry name" value="TolC-like"/>
</dbReference>
<keyword evidence="4" id="KW-1134">Transmembrane beta strand</keyword>
<evidence type="ECO:0000256" key="6">
    <source>
        <dbReference type="ARBA" id="ARBA00023136"/>
    </source>
</evidence>
<dbReference type="InterPro" id="IPR003423">
    <property type="entry name" value="OMP_efflux"/>
</dbReference>
<evidence type="ECO:0000313" key="10">
    <source>
        <dbReference type="Proteomes" id="UP000317315"/>
    </source>
</evidence>
<evidence type="ECO:0000256" key="5">
    <source>
        <dbReference type="ARBA" id="ARBA00022692"/>
    </source>
</evidence>
<dbReference type="Proteomes" id="UP000317315">
    <property type="component" value="Unassembled WGS sequence"/>
</dbReference>
<evidence type="ECO:0000256" key="1">
    <source>
        <dbReference type="ARBA" id="ARBA00004442"/>
    </source>
</evidence>
<evidence type="ECO:0000256" key="4">
    <source>
        <dbReference type="ARBA" id="ARBA00022452"/>
    </source>
</evidence>
<keyword evidence="5" id="KW-0812">Transmembrane</keyword>
<name>A0A521DER2_9BACT</name>
<dbReference type="Gene3D" id="1.20.1600.10">
    <property type="entry name" value="Outer membrane efflux proteins (OEP)"/>
    <property type="match status" value="1"/>
</dbReference>